<proteinExistence type="predicted"/>
<protein>
    <submittedName>
        <fullName evidence="2">ECF transporter S component</fullName>
    </submittedName>
</protein>
<feature type="transmembrane region" description="Helical" evidence="1">
    <location>
        <begin position="127"/>
        <end position="149"/>
    </location>
</feature>
<keyword evidence="1" id="KW-0472">Membrane</keyword>
<dbReference type="GO" id="GO:0022857">
    <property type="term" value="F:transmembrane transporter activity"/>
    <property type="evidence" value="ECO:0007669"/>
    <property type="project" value="InterPro"/>
</dbReference>
<evidence type="ECO:0000256" key="1">
    <source>
        <dbReference type="SAM" id="Phobius"/>
    </source>
</evidence>
<dbReference type="Pfam" id="PF12822">
    <property type="entry name" value="ECF_trnsprt"/>
    <property type="match status" value="1"/>
</dbReference>
<dbReference type="Proteomes" id="UP000824118">
    <property type="component" value="Unassembled WGS sequence"/>
</dbReference>
<evidence type="ECO:0000313" key="3">
    <source>
        <dbReference type="Proteomes" id="UP000824118"/>
    </source>
</evidence>
<dbReference type="Gene3D" id="1.10.1760.20">
    <property type="match status" value="1"/>
</dbReference>
<feature type="transmembrane region" description="Helical" evidence="1">
    <location>
        <begin position="91"/>
        <end position="115"/>
    </location>
</feature>
<gene>
    <name evidence="2" type="ORF">IAD22_01010</name>
</gene>
<dbReference type="AlphaFoldDB" id="A0A9D1S7A3"/>
<feature type="transmembrane region" description="Helical" evidence="1">
    <location>
        <begin position="39"/>
        <end position="55"/>
    </location>
</feature>
<feature type="transmembrane region" description="Helical" evidence="1">
    <location>
        <begin position="12"/>
        <end position="33"/>
    </location>
</feature>
<evidence type="ECO:0000313" key="2">
    <source>
        <dbReference type="EMBL" id="HIU49581.1"/>
    </source>
</evidence>
<name>A0A9D1S7A3_9FIRM</name>
<feature type="transmembrane region" description="Helical" evidence="1">
    <location>
        <begin position="169"/>
        <end position="197"/>
    </location>
</feature>
<accession>A0A9D1S7A3</accession>
<keyword evidence="1" id="KW-1133">Transmembrane helix</keyword>
<organism evidence="2 3">
    <name type="scientific">Candidatus Limousia pullorum</name>
    <dbReference type="NCBI Taxonomy" id="2840860"/>
    <lineage>
        <taxon>Bacteria</taxon>
        <taxon>Bacillati</taxon>
        <taxon>Bacillota</taxon>
        <taxon>Clostridia</taxon>
        <taxon>Eubacteriales</taxon>
        <taxon>Oscillospiraceae</taxon>
        <taxon>Oscillospiraceae incertae sedis</taxon>
        <taxon>Candidatus Limousia</taxon>
    </lineage>
</organism>
<reference evidence="2" key="1">
    <citation type="submission" date="2020-10" db="EMBL/GenBank/DDBJ databases">
        <authorList>
            <person name="Gilroy R."/>
        </authorList>
    </citation>
    <scope>NUCLEOTIDE SEQUENCE</scope>
    <source>
        <strain evidence="2">ChiGjej1B1-1684</strain>
    </source>
</reference>
<sequence>MSKKEKQIPLKSVMGLAVFALIIVVMAFTPAGFLKTGNLEASFLVVPVAIGAILLGPTNGAVLGLVMGVVSFAQCFGASDMGSALFGVSAINTFLLCVIPRVICGWMAGVFYDLLSKIDKTGFVPQIAAAVVCPLFNFILFMLGLSLLFGQTPYLLNLQTQMNASGIGFYFALGGMNLLYELLASLVLTTGISTLILKFKNRNKVKEEVSKKDKK</sequence>
<reference evidence="2" key="2">
    <citation type="journal article" date="2021" name="PeerJ">
        <title>Extensive microbial diversity within the chicken gut microbiome revealed by metagenomics and culture.</title>
        <authorList>
            <person name="Gilroy R."/>
            <person name="Ravi A."/>
            <person name="Getino M."/>
            <person name="Pursley I."/>
            <person name="Horton D.L."/>
            <person name="Alikhan N.F."/>
            <person name="Baker D."/>
            <person name="Gharbi K."/>
            <person name="Hall N."/>
            <person name="Watson M."/>
            <person name="Adriaenssens E.M."/>
            <person name="Foster-Nyarko E."/>
            <person name="Jarju S."/>
            <person name="Secka A."/>
            <person name="Antonio M."/>
            <person name="Oren A."/>
            <person name="Chaudhuri R.R."/>
            <person name="La Ragione R."/>
            <person name="Hildebrand F."/>
            <person name="Pallen M.J."/>
        </authorList>
    </citation>
    <scope>NUCLEOTIDE SEQUENCE</scope>
    <source>
        <strain evidence="2">ChiGjej1B1-1684</strain>
    </source>
</reference>
<dbReference type="EMBL" id="DVNG01000013">
    <property type="protein sequence ID" value="HIU49581.1"/>
    <property type="molecule type" value="Genomic_DNA"/>
</dbReference>
<comment type="caution">
    <text evidence="2">The sequence shown here is derived from an EMBL/GenBank/DDBJ whole genome shotgun (WGS) entry which is preliminary data.</text>
</comment>
<dbReference type="InterPro" id="IPR024529">
    <property type="entry name" value="ECF_trnsprt_substrate-spec"/>
</dbReference>
<keyword evidence="1" id="KW-0812">Transmembrane</keyword>